<keyword evidence="2" id="KW-0418">Kinase</keyword>
<dbReference type="GO" id="GO:0016301">
    <property type="term" value="F:kinase activity"/>
    <property type="evidence" value="ECO:0007669"/>
    <property type="project" value="UniProtKB-KW"/>
</dbReference>
<proteinExistence type="predicted"/>
<evidence type="ECO:0000256" key="1">
    <source>
        <dbReference type="ARBA" id="ARBA00022679"/>
    </source>
</evidence>
<dbReference type="InterPro" id="IPR029056">
    <property type="entry name" value="Ribokinase-like"/>
</dbReference>
<gene>
    <name evidence="4" type="ORF">GCM10011322_30610</name>
</gene>
<keyword evidence="5" id="KW-1185">Reference proteome</keyword>
<comment type="caution">
    <text evidence="4">The sequence shown here is derived from an EMBL/GenBank/DDBJ whole genome shotgun (WGS) entry which is preliminary data.</text>
</comment>
<dbReference type="EMBL" id="BMMF01000009">
    <property type="protein sequence ID" value="GGK41360.1"/>
    <property type="molecule type" value="Genomic_DNA"/>
</dbReference>
<dbReference type="PANTHER" id="PTHR10584:SF166">
    <property type="entry name" value="RIBOKINASE"/>
    <property type="match status" value="1"/>
</dbReference>
<dbReference type="Proteomes" id="UP000600449">
    <property type="component" value="Unassembled WGS sequence"/>
</dbReference>
<evidence type="ECO:0000256" key="2">
    <source>
        <dbReference type="ARBA" id="ARBA00022777"/>
    </source>
</evidence>
<dbReference type="Pfam" id="PF00294">
    <property type="entry name" value="PfkB"/>
    <property type="match status" value="1"/>
</dbReference>
<dbReference type="InterPro" id="IPR002173">
    <property type="entry name" value="Carboh/pur_kinase_PfkB_CS"/>
</dbReference>
<dbReference type="SUPFAM" id="SSF53613">
    <property type="entry name" value="Ribokinase-like"/>
    <property type="match status" value="1"/>
</dbReference>
<organism evidence="4 5">
    <name type="scientific">Salinarimonas ramus</name>
    <dbReference type="NCBI Taxonomy" id="690164"/>
    <lineage>
        <taxon>Bacteria</taxon>
        <taxon>Pseudomonadati</taxon>
        <taxon>Pseudomonadota</taxon>
        <taxon>Alphaproteobacteria</taxon>
        <taxon>Hyphomicrobiales</taxon>
        <taxon>Salinarimonadaceae</taxon>
        <taxon>Salinarimonas</taxon>
    </lineage>
</organism>
<feature type="domain" description="Carbohydrate kinase PfkB" evidence="3">
    <location>
        <begin position="21"/>
        <end position="301"/>
    </location>
</feature>
<sequence>MSAGRATHHMRHRDRRTGAVLCVGRIYCDLVFTGIEGFPALGREVYARDMALVAGGGAYIAAVHAASLGRRTALVARLGTDRLSTGLEDELAASGIDLSFLDRAAQAGPQVTVAMVAQGERAFLTRRAGHVLPATLDAALAWDEAVHLHIAEYATLAEIPDLVARARAQGLSISLDPSWDDALIRTPGLVEACAGVDLFLPNLEEATAITGETSPDRALAALAARFPAVALKAGADGAFFAGGGVRLHRAAEPVPVIDTTGAGDAFNAGFVHAWLSGAPPQDALDRAIAAASVAIQGPGGRGALVF</sequence>
<dbReference type="GO" id="GO:0005829">
    <property type="term" value="C:cytosol"/>
    <property type="evidence" value="ECO:0007669"/>
    <property type="project" value="TreeGrafter"/>
</dbReference>
<evidence type="ECO:0000313" key="4">
    <source>
        <dbReference type="EMBL" id="GGK41360.1"/>
    </source>
</evidence>
<evidence type="ECO:0000259" key="3">
    <source>
        <dbReference type="Pfam" id="PF00294"/>
    </source>
</evidence>
<keyword evidence="1" id="KW-0808">Transferase</keyword>
<accession>A0A917QBG3</accession>
<protein>
    <submittedName>
        <fullName evidence="4">Ribokinase</fullName>
    </submittedName>
</protein>
<dbReference type="PANTHER" id="PTHR10584">
    <property type="entry name" value="SUGAR KINASE"/>
    <property type="match status" value="1"/>
</dbReference>
<dbReference type="CDD" id="cd01166">
    <property type="entry name" value="KdgK"/>
    <property type="match status" value="1"/>
</dbReference>
<dbReference type="AlphaFoldDB" id="A0A917QBG3"/>
<evidence type="ECO:0000313" key="5">
    <source>
        <dbReference type="Proteomes" id="UP000600449"/>
    </source>
</evidence>
<dbReference type="Gene3D" id="3.40.1190.20">
    <property type="match status" value="1"/>
</dbReference>
<dbReference type="PROSITE" id="PS00584">
    <property type="entry name" value="PFKB_KINASES_2"/>
    <property type="match status" value="1"/>
</dbReference>
<dbReference type="InterPro" id="IPR011611">
    <property type="entry name" value="PfkB_dom"/>
</dbReference>
<reference evidence="4 5" key="1">
    <citation type="journal article" date="2014" name="Int. J. Syst. Evol. Microbiol.">
        <title>Complete genome sequence of Corynebacterium casei LMG S-19264T (=DSM 44701T), isolated from a smear-ripened cheese.</title>
        <authorList>
            <consortium name="US DOE Joint Genome Institute (JGI-PGF)"/>
            <person name="Walter F."/>
            <person name="Albersmeier A."/>
            <person name="Kalinowski J."/>
            <person name="Ruckert C."/>
        </authorList>
    </citation>
    <scope>NUCLEOTIDE SEQUENCE [LARGE SCALE GENOMIC DNA]</scope>
    <source>
        <strain evidence="4 5">CGMCC 1.9161</strain>
    </source>
</reference>
<name>A0A917QBG3_9HYPH</name>